<feature type="transmembrane region" description="Helical" evidence="2">
    <location>
        <begin position="57"/>
        <end position="78"/>
    </location>
</feature>
<comment type="caution">
    <text evidence="3">The sequence shown here is derived from an EMBL/GenBank/DDBJ whole genome shotgun (WGS) entry which is preliminary data.</text>
</comment>
<keyword evidence="4" id="KW-1185">Reference proteome</keyword>
<keyword evidence="2" id="KW-1133">Transmembrane helix</keyword>
<keyword evidence="2" id="KW-0812">Transmembrane</keyword>
<dbReference type="HOGENOM" id="CLU_2527360_0_0_1"/>
<evidence type="ECO:0000256" key="2">
    <source>
        <dbReference type="SAM" id="Phobius"/>
    </source>
</evidence>
<sequence>MDRRSPSPPSPPLGALSPTVSSISRRHSSLLHCQTRICQAASRRPDIQRRDFSPSSIIIIIIVIIIITGISITGISIGPKSGVA</sequence>
<name>A0A066XF24_COLSU</name>
<keyword evidence="2" id="KW-0472">Membrane</keyword>
<protein>
    <submittedName>
        <fullName evidence="3">Uncharacterized protein</fullName>
    </submittedName>
</protein>
<dbReference type="Proteomes" id="UP000027238">
    <property type="component" value="Unassembled WGS sequence"/>
</dbReference>
<reference evidence="4" key="1">
    <citation type="journal article" date="2014" name="Genome Announc.">
        <title>Draft genome sequence of Colletotrichum sublineola, a destructive pathogen of cultivated sorghum.</title>
        <authorList>
            <person name="Baroncelli R."/>
            <person name="Sanz-Martin J.M."/>
            <person name="Rech G.E."/>
            <person name="Sukno S.A."/>
            <person name="Thon M.R."/>
        </authorList>
    </citation>
    <scope>NUCLEOTIDE SEQUENCE [LARGE SCALE GENOMIC DNA]</scope>
    <source>
        <strain evidence="4">TX430BB</strain>
    </source>
</reference>
<feature type="compositionally biased region" description="Pro residues" evidence="1">
    <location>
        <begin position="1"/>
        <end position="12"/>
    </location>
</feature>
<accession>A0A066XF24</accession>
<organism evidence="3 4">
    <name type="scientific">Colletotrichum sublineola</name>
    <name type="common">Sorghum anthracnose fungus</name>
    <dbReference type="NCBI Taxonomy" id="1173701"/>
    <lineage>
        <taxon>Eukaryota</taxon>
        <taxon>Fungi</taxon>
        <taxon>Dikarya</taxon>
        <taxon>Ascomycota</taxon>
        <taxon>Pezizomycotina</taxon>
        <taxon>Sordariomycetes</taxon>
        <taxon>Hypocreomycetidae</taxon>
        <taxon>Glomerellales</taxon>
        <taxon>Glomerellaceae</taxon>
        <taxon>Colletotrichum</taxon>
        <taxon>Colletotrichum graminicola species complex</taxon>
    </lineage>
</organism>
<proteinExistence type="predicted"/>
<feature type="region of interest" description="Disordered" evidence="1">
    <location>
        <begin position="1"/>
        <end position="21"/>
    </location>
</feature>
<dbReference type="AlphaFoldDB" id="A0A066XF24"/>
<evidence type="ECO:0000313" key="3">
    <source>
        <dbReference type="EMBL" id="KDN64361.1"/>
    </source>
</evidence>
<evidence type="ECO:0000256" key="1">
    <source>
        <dbReference type="SAM" id="MobiDB-lite"/>
    </source>
</evidence>
<dbReference type="EMBL" id="JMSE01001140">
    <property type="protein sequence ID" value="KDN64361.1"/>
    <property type="molecule type" value="Genomic_DNA"/>
</dbReference>
<gene>
    <name evidence="3" type="ORF">CSUB01_06242</name>
</gene>
<evidence type="ECO:0000313" key="4">
    <source>
        <dbReference type="Proteomes" id="UP000027238"/>
    </source>
</evidence>